<name>A0A8T0RI45_PANVG</name>
<comment type="caution">
    <text evidence="2">The sequence shown here is derived from an EMBL/GenBank/DDBJ whole genome shotgun (WGS) entry which is preliminary data.</text>
</comment>
<evidence type="ECO:0000256" key="1">
    <source>
        <dbReference type="SAM" id="MobiDB-lite"/>
    </source>
</evidence>
<dbReference type="Proteomes" id="UP000823388">
    <property type="component" value="Chromosome 6K"/>
</dbReference>
<reference evidence="2 3" key="1">
    <citation type="submission" date="2020-05" db="EMBL/GenBank/DDBJ databases">
        <title>WGS assembly of Panicum virgatum.</title>
        <authorList>
            <person name="Lovell J.T."/>
            <person name="Jenkins J."/>
            <person name="Shu S."/>
            <person name="Juenger T.E."/>
            <person name="Schmutz J."/>
        </authorList>
    </citation>
    <scope>NUCLEOTIDE SEQUENCE</scope>
    <source>
        <strain evidence="2">AP13</strain>
        <strain evidence="3">cv. AP13</strain>
    </source>
</reference>
<evidence type="ECO:0000313" key="2">
    <source>
        <dbReference type="EMBL" id="KAG2584349.1"/>
    </source>
</evidence>
<organism evidence="2 3">
    <name type="scientific">Panicum virgatum</name>
    <name type="common">Blackwell switchgrass</name>
    <dbReference type="NCBI Taxonomy" id="38727"/>
    <lineage>
        <taxon>Eukaryota</taxon>
        <taxon>Viridiplantae</taxon>
        <taxon>Streptophyta</taxon>
        <taxon>Embryophyta</taxon>
        <taxon>Tracheophyta</taxon>
        <taxon>Spermatophyta</taxon>
        <taxon>Magnoliopsida</taxon>
        <taxon>Liliopsida</taxon>
        <taxon>Poales</taxon>
        <taxon>Poaceae</taxon>
        <taxon>PACMAD clade</taxon>
        <taxon>Panicoideae</taxon>
        <taxon>Panicodae</taxon>
        <taxon>Paniceae</taxon>
        <taxon>Panicinae</taxon>
        <taxon>Panicum</taxon>
        <taxon>Panicum sect. Hiantes</taxon>
    </lineage>
</organism>
<keyword evidence="3" id="KW-1185">Reference proteome</keyword>
<dbReference type="EMBL" id="CM029047">
    <property type="protein sequence ID" value="KAG2584348.1"/>
    <property type="molecule type" value="Genomic_DNA"/>
</dbReference>
<protein>
    <submittedName>
        <fullName evidence="2">Uncharacterized protein</fullName>
    </submittedName>
</protein>
<feature type="compositionally biased region" description="Basic residues" evidence="1">
    <location>
        <begin position="108"/>
        <end position="123"/>
    </location>
</feature>
<proteinExistence type="predicted"/>
<dbReference type="AlphaFoldDB" id="A0A8T0RI45"/>
<gene>
    <name evidence="2" type="ORF">PVAP13_6KG300800</name>
</gene>
<feature type="region of interest" description="Disordered" evidence="1">
    <location>
        <begin position="88"/>
        <end position="123"/>
    </location>
</feature>
<accession>A0A8T0RI45</accession>
<sequence length="123" mass="13539">MGAGIFGKWRSREPTVNLGFRRVPGLVNCLETFRLQRRSARGLGVAILVGCARLPLLGCPGLALQRSHSSSRRHASSRVRLAAAARARRCGGEMHTGEGLSQRAPTTRGRRRGGAARWRNRRR</sequence>
<evidence type="ECO:0000313" key="3">
    <source>
        <dbReference type="Proteomes" id="UP000823388"/>
    </source>
</evidence>
<dbReference type="EMBL" id="CM029047">
    <property type="protein sequence ID" value="KAG2584349.1"/>
    <property type="molecule type" value="Genomic_DNA"/>
</dbReference>